<dbReference type="PANTHER" id="PTHR38463">
    <property type="entry name" value="STRESS RESPONSE PROTEIN YSNF"/>
    <property type="match status" value="1"/>
</dbReference>
<evidence type="ECO:0000313" key="3">
    <source>
        <dbReference type="Proteomes" id="UP000217343"/>
    </source>
</evidence>
<proteinExistence type="predicted"/>
<feature type="domain" description="DUF2382" evidence="1">
    <location>
        <begin position="98"/>
        <end position="222"/>
    </location>
</feature>
<evidence type="ECO:0000259" key="1">
    <source>
        <dbReference type="Pfam" id="PF09557"/>
    </source>
</evidence>
<dbReference type="Pfam" id="PF09557">
    <property type="entry name" value="DUF2382"/>
    <property type="match status" value="1"/>
</dbReference>
<dbReference type="PANTHER" id="PTHR38463:SF1">
    <property type="entry name" value="STRESS RESPONSE PROTEIN YSNF"/>
    <property type="match status" value="1"/>
</dbReference>
<gene>
    <name evidence="2" type="ORF">MYMAC_006359</name>
</gene>
<dbReference type="KEGG" id="mmas:MYMAC_006359"/>
<organism evidence="2 3">
    <name type="scientific">Corallococcus macrosporus DSM 14697</name>
    <dbReference type="NCBI Taxonomy" id="1189310"/>
    <lineage>
        <taxon>Bacteria</taxon>
        <taxon>Pseudomonadati</taxon>
        <taxon>Myxococcota</taxon>
        <taxon>Myxococcia</taxon>
        <taxon>Myxococcales</taxon>
        <taxon>Cystobacterineae</taxon>
        <taxon>Myxococcaceae</taxon>
        <taxon>Corallococcus</taxon>
    </lineage>
</organism>
<name>A0A250K3V8_9BACT</name>
<accession>A0A250K3V8</accession>
<dbReference type="EMBL" id="CP022203">
    <property type="protein sequence ID" value="ATB50703.1"/>
    <property type="molecule type" value="Genomic_DNA"/>
</dbReference>
<dbReference type="Proteomes" id="UP000217343">
    <property type="component" value="Chromosome"/>
</dbReference>
<dbReference type="AlphaFoldDB" id="A0A250K3V8"/>
<dbReference type="InterPro" id="IPR019060">
    <property type="entry name" value="DUF2382"/>
</dbReference>
<dbReference type="InterPro" id="IPR052967">
    <property type="entry name" value="Stress_Response_Assoc"/>
</dbReference>
<sequence length="239" mass="26277">MRTDVREGMRVFTADGTRLGTVVGCGGESFTIEGGLLRRKAFTARYGDVVDVRGDDVHLGLTRDEVSPTQEDAAHGEARRPEAVLSAEFATPGELVVPLAREEAHPHVVVREAGQVRIHKVVRTEVRHFSVPVRREELLVERVSEQAVAAEGPLPPEAVASARPVLEGLVPFEAGTFVIPLREERVEVSKTVHVWQEVAVSRYTDEVLRQVHATVRKETAEVEERGEVLHDGPVDGLHS</sequence>
<evidence type="ECO:0000313" key="2">
    <source>
        <dbReference type="EMBL" id="ATB50703.1"/>
    </source>
</evidence>
<reference evidence="2 3" key="1">
    <citation type="submission" date="2017-06" db="EMBL/GenBank/DDBJ databases">
        <title>Sequencing and comparative analysis of myxobacterial genomes.</title>
        <authorList>
            <person name="Rupp O."/>
            <person name="Goesmann A."/>
            <person name="Sogaard-Andersen L."/>
        </authorList>
    </citation>
    <scope>NUCLEOTIDE SEQUENCE [LARGE SCALE GENOMIC DNA]</scope>
    <source>
        <strain evidence="2 3">DSM 14697</strain>
    </source>
</reference>
<protein>
    <recommendedName>
        <fullName evidence="1">DUF2382 domain-containing protein</fullName>
    </recommendedName>
</protein>
<dbReference type="RefSeq" id="WP_013937690.1">
    <property type="nucleotide sequence ID" value="NZ_CP022203.1"/>
</dbReference>
<keyword evidence="3" id="KW-1185">Reference proteome</keyword>